<organism evidence="4 5">
    <name type="scientific">Paraburkholderia solitsugae</name>
    <dbReference type="NCBI Taxonomy" id="2675748"/>
    <lineage>
        <taxon>Bacteria</taxon>
        <taxon>Pseudomonadati</taxon>
        <taxon>Pseudomonadota</taxon>
        <taxon>Betaproteobacteria</taxon>
        <taxon>Burkholderiales</taxon>
        <taxon>Burkholderiaceae</taxon>
        <taxon>Paraburkholderia</taxon>
    </lineage>
</organism>
<protein>
    <recommendedName>
        <fullName evidence="6">3-hydroxy-9,10-secoandrosta-1,3,5(10)-triene-9, 17-dione monooxygenase</fullName>
    </recommendedName>
</protein>
<evidence type="ECO:0000313" key="4">
    <source>
        <dbReference type="EMBL" id="NPT46997.1"/>
    </source>
</evidence>
<dbReference type="Gene3D" id="1.20.140.10">
    <property type="entry name" value="Butyryl-CoA Dehydrogenase, subunit A, domain 3"/>
    <property type="match status" value="1"/>
</dbReference>
<dbReference type="SUPFAM" id="SSF47203">
    <property type="entry name" value="Acyl-CoA dehydrogenase C-terminal domain-like"/>
    <property type="match status" value="1"/>
</dbReference>
<feature type="domain" description="Acyl-CoA dehydrogenase C-terminal" evidence="3">
    <location>
        <begin position="266"/>
        <end position="391"/>
    </location>
</feature>
<dbReference type="Pfam" id="PF02771">
    <property type="entry name" value="Acyl-CoA_dh_N"/>
    <property type="match status" value="1"/>
</dbReference>
<evidence type="ECO:0000256" key="1">
    <source>
        <dbReference type="ARBA" id="ARBA00023002"/>
    </source>
</evidence>
<dbReference type="Pfam" id="PF08028">
    <property type="entry name" value="Acyl-CoA_dh_2"/>
    <property type="match status" value="1"/>
</dbReference>
<dbReference type="InterPro" id="IPR046373">
    <property type="entry name" value="Acyl-CoA_Oxase/DH_mid-dom_sf"/>
</dbReference>
<dbReference type="SUPFAM" id="SSF56645">
    <property type="entry name" value="Acyl-CoA dehydrogenase NM domain-like"/>
    <property type="match status" value="1"/>
</dbReference>
<keyword evidence="1" id="KW-0560">Oxidoreductase</keyword>
<dbReference type="Gene3D" id="2.40.110.10">
    <property type="entry name" value="Butyryl-CoA Dehydrogenase, subunit A, domain 2"/>
    <property type="match status" value="1"/>
</dbReference>
<evidence type="ECO:0008006" key="6">
    <source>
        <dbReference type="Google" id="ProtNLM"/>
    </source>
</evidence>
<dbReference type="EMBL" id="WOEY01000152">
    <property type="protein sequence ID" value="NPT46997.1"/>
    <property type="molecule type" value="Genomic_DNA"/>
</dbReference>
<dbReference type="PANTHER" id="PTHR43884:SF12">
    <property type="entry name" value="ISOVALERYL-COA DEHYDROGENASE, MITOCHONDRIAL-RELATED"/>
    <property type="match status" value="1"/>
</dbReference>
<dbReference type="InterPro" id="IPR013107">
    <property type="entry name" value="Acyl-CoA_DH_C"/>
</dbReference>
<dbReference type="Proteomes" id="UP000652198">
    <property type="component" value="Unassembled WGS sequence"/>
</dbReference>
<reference evidence="4 5" key="1">
    <citation type="submission" date="2019-11" db="EMBL/GenBank/DDBJ databases">
        <title>Metabolism of dissolved organic matter in forest soils.</title>
        <authorList>
            <person name="Cyle K.T."/>
            <person name="Wilhelm R.C."/>
            <person name="Martinez C.E."/>
        </authorList>
    </citation>
    <scope>NUCLEOTIDE SEQUENCE [LARGE SCALE GENOMIC DNA]</scope>
    <source>
        <strain evidence="4 5">1N</strain>
    </source>
</reference>
<evidence type="ECO:0000259" key="2">
    <source>
        <dbReference type="Pfam" id="PF02771"/>
    </source>
</evidence>
<dbReference type="InterPro" id="IPR013786">
    <property type="entry name" value="AcylCoA_DH/ox_N"/>
</dbReference>
<gene>
    <name evidence="4" type="ORF">GNZ12_38015</name>
</gene>
<sequence length="408" mass="44662">MATEQVIESNGRAPLPSYRMVDDSWMNDAERRLFSEALDLVGVLKEREGDCMRERNVPKATVDRFRETGLSRILQPKRYGGMQSSPLLLSRVVEELAMGCPSSAWVLSVFGEHAWVVGCFPEQAQDDVWGANPLAVVASSLAPRATAQPAKGGYRITGTYPFASGCRHAEWLIVGAWVEHDGGRSLQYMLVPMSEVTILDDWQTLGLRGTGSNTVALNDVFVREHRMVSDAGLKKGETPGSAVHPDYPLLKAPRAAFAIFTQLPVTLALARLVLEHTGLTMRGRVSRGMTTLSDSQIIQCKLGEASADIDAAIFVAHRRHRHVADLIASGRSVSVEDAQAAHRDSVWANRVARRGIETLVSATSAEIVHDRNPLQSWYRDSLTTGSHFGANWDAAMVPYGRMLLGMTG</sequence>
<accession>A0ABX2C1S8</accession>
<dbReference type="InterPro" id="IPR036250">
    <property type="entry name" value="AcylCo_DH-like_C"/>
</dbReference>
<keyword evidence="5" id="KW-1185">Reference proteome</keyword>
<evidence type="ECO:0000259" key="3">
    <source>
        <dbReference type="Pfam" id="PF08028"/>
    </source>
</evidence>
<dbReference type="InterPro" id="IPR009100">
    <property type="entry name" value="AcylCoA_DH/oxidase_NM_dom_sf"/>
</dbReference>
<dbReference type="InterPro" id="IPR037069">
    <property type="entry name" value="AcylCoA_DH/ox_N_sf"/>
</dbReference>
<dbReference type="PIRSF" id="PIRSF016578">
    <property type="entry name" value="HsaA"/>
    <property type="match status" value="1"/>
</dbReference>
<dbReference type="PANTHER" id="PTHR43884">
    <property type="entry name" value="ACYL-COA DEHYDROGENASE"/>
    <property type="match status" value="1"/>
</dbReference>
<proteinExistence type="predicted"/>
<feature type="domain" description="Acyl-CoA dehydrogenase/oxidase N-terminal" evidence="2">
    <location>
        <begin position="47"/>
        <end position="109"/>
    </location>
</feature>
<name>A0ABX2C1S8_9BURK</name>
<dbReference type="Gene3D" id="1.10.540.10">
    <property type="entry name" value="Acyl-CoA dehydrogenase/oxidase, N-terminal domain"/>
    <property type="match status" value="1"/>
</dbReference>
<evidence type="ECO:0000313" key="5">
    <source>
        <dbReference type="Proteomes" id="UP000652198"/>
    </source>
</evidence>
<comment type="caution">
    <text evidence="4">The sequence shown here is derived from an EMBL/GenBank/DDBJ whole genome shotgun (WGS) entry which is preliminary data.</text>
</comment>